<dbReference type="AlphaFoldDB" id="A0A8J6L626"/>
<dbReference type="InterPro" id="IPR001251">
    <property type="entry name" value="CRAL-TRIO_dom"/>
</dbReference>
<accession>A0A8J6L626</accession>
<dbReference type="PANTHER" id="PTHR10174:SF222">
    <property type="entry name" value="GH10083P-RELATED"/>
    <property type="match status" value="1"/>
</dbReference>
<dbReference type="Gene3D" id="3.40.525.10">
    <property type="entry name" value="CRAL-TRIO lipid binding domain"/>
    <property type="match status" value="1"/>
</dbReference>
<dbReference type="Gene3D" id="1.20.5.1200">
    <property type="entry name" value="Alpha-tocopherol transfer"/>
    <property type="match status" value="1"/>
</dbReference>
<reference evidence="2" key="1">
    <citation type="journal article" date="2020" name="J Insects Food Feed">
        <title>The yellow mealworm (Tenebrio molitor) genome: a resource for the emerging insects as food and feed industry.</title>
        <authorList>
            <person name="Eriksson T."/>
            <person name="Andere A."/>
            <person name="Kelstrup H."/>
            <person name="Emery V."/>
            <person name="Picard C."/>
        </authorList>
    </citation>
    <scope>NUCLEOTIDE SEQUENCE</scope>
    <source>
        <strain evidence="2">Stoneville</strain>
        <tissue evidence="2">Whole head</tissue>
    </source>
</reference>
<evidence type="ECO:0000259" key="1">
    <source>
        <dbReference type="PROSITE" id="PS50191"/>
    </source>
</evidence>
<gene>
    <name evidence="2" type="ORF">GEV33_015168</name>
</gene>
<reference evidence="2" key="2">
    <citation type="submission" date="2021-08" db="EMBL/GenBank/DDBJ databases">
        <authorList>
            <person name="Eriksson T."/>
        </authorList>
    </citation>
    <scope>NUCLEOTIDE SEQUENCE</scope>
    <source>
        <strain evidence="2">Stoneville</strain>
        <tissue evidence="2">Whole head</tissue>
    </source>
</reference>
<dbReference type="CDD" id="cd00170">
    <property type="entry name" value="SEC14"/>
    <property type="match status" value="1"/>
</dbReference>
<dbReference type="PANTHER" id="PTHR10174">
    <property type="entry name" value="ALPHA-TOCOPHEROL TRANSFER PROTEIN-RELATED"/>
    <property type="match status" value="1"/>
</dbReference>
<name>A0A8J6L626_TENMO</name>
<dbReference type="Pfam" id="PF00650">
    <property type="entry name" value="CRAL_TRIO"/>
    <property type="match status" value="1"/>
</dbReference>
<dbReference type="GO" id="GO:0016020">
    <property type="term" value="C:membrane"/>
    <property type="evidence" value="ECO:0007669"/>
    <property type="project" value="TreeGrafter"/>
</dbReference>
<sequence length="256" mass="30191">MEDAKIRNFLLLNKCSVENTKQKIDMYYTIRSLLPDWYEHCNPKLPFIKDYMNVSYTVVHPKLVEDMYRVTFVGVKKPHVTSPLTTALLFFNIYEMRLKEDCLIGDILVFDMNNAAMDDLLKFTPLHLKKTLTVYKNIFCLRAKRVLFLNSIRYLDNILAILKHLIKPKIFQRIEVHQDSEVLKEIFPPDQLPKDYGGNGPSLEELNDGLREKFDEYQNRFDQLDQLRVDESLRPEKLNNDEVLGFHGNFKKLNVD</sequence>
<keyword evidence="3" id="KW-1185">Reference proteome</keyword>
<feature type="domain" description="CRAL-TRIO" evidence="1">
    <location>
        <begin position="108"/>
        <end position="204"/>
    </location>
</feature>
<dbReference type="Proteomes" id="UP000719412">
    <property type="component" value="Unassembled WGS sequence"/>
</dbReference>
<dbReference type="InterPro" id="IPR036865">
    <property type="entry name" value="CRAL-TRIO_dom_sf"/>
</dbReference>
<evidence type="ECO:0000313" key="3">
    <source>
        <dbReference type="Proteomes" id="UP000719412"/>
    </source>
</evidence>
<evidence type="ECO:0000313" key="2">
    <source>
        <dbReference type="EMBL" id="KAH0807623.1"/>
    </source>
</evidence>
<protein>
    <recommendedName>
        <fullName evidence="1">CRAL-TRIO domain-containing protein</fullName>
    </recommendedName>
</protein>
<organism evidence="2 3">
    <name type="scientific">Tenebrio molitor</name>
    <name type="common">Yellow mealworm beetle</name>
    <dbReference type="NCBI Taxonomy" id="7067"/>
    <lineage>
        <taxon>Eukaryota</taxon>
        <taxon>Metazoa</taxon>
        <taxon>Ecdysozoa</taxon>
        <taxon>Arthropoda</taxon>
        <taxon>Hexapoda</taxon>
        <taxon>Insecta</taxon>
        <taxon>Pterygota</taxon>
        <taxon>Neoptera</taxon>
        <taxon>Endopterygota</taxon>
        <taxon>Coleoptera</taxon>
        <taxon>Polyphaga</taxon>
        <taxon>Cucujiformia</taxon>
        <taxon>Tenebrionidae</taxon>
        <taxon>Tenebrio</taxon>
    </lineage>
</organism>
<proteinExistence type="predicted"/>
<comment type="caution">
    <text evidence="2">The sequence shown here is derived from an EMBL/GenBank/DDBJ whole genome shotgun (WGS) entry which is preliminary data.</text>
</comment>
<dbReference type="SUPFAM" id="SSF52087">
    <property type="entry name" value="CRAL/TRIO domain"/>
    <property type="match status" value="1"/>
</dbReference>
<dbReference type="GO" id="GO:1902936">
    <property type="term" value="F:phosphatidylinositol bisphosphate binding"/>
    <property type="evidence" value="ECO:0007669"/>
    <property type="project" value="TreeGrafter"/>
</dbReference>
<dbReference type="EMBL" id="JABDTM020029982">
    <property type="protein sequence ID" value="KAH0807623.1"/>
    <property type="molecule type" value="Genomic_DNA"/>
</dbReference>
<dbReference type="PROSITE" id="PS50191">
    <property type="entry name" value="CRAL_TRIO"/>
    <property type="match status" value="1"/>
</dbReference>